<dbReference type="InterPro" id="IPR001863">
    <property type="entry name" value="Glypican"/>
</dbReference>
<sequence>MMLILINCDCLSQLSITEALTKLAIRLRGPYNVMAVLIPLAVQISESIMIFQEKAPIISTRIVHKCLRKDSGQSLKREIASFKASPEPLTNFSVALTDVQSQLLTSFIGKIEESRGFWKTGPRFTCINSAWSATTSDDTCWDGTKIVNNLKTVVEVSNGGVFLTERLKLMMLSNRLLESYEGKRLYNEKTDVDVEASGNGNSYIPVDDEDGDEFWDEGSGFDENQAAVVVDVAGSHRDIIEPLGSEESDLSSSSTSATKLNFTLQLPDVQISKISPQKSFRCVLYFIIIFHVL</sequence>
<evidence type="ECO:0000313" key="12">
    <source>
        <dbReference type="EMBL" id="EFO28380.2"/>
    </source>
</evidence>
<dbReference type="GO" id="GO:0016477">
    <property type="term" value="P:cell migration"/>
    <property type="evidence" value="ECO:0007669"/>
    <property type="project" value="TreeGrafter"/>
</dbReference>
<dbReference type="OrthoDB" id="6380619at2759"/>
<dbReference type="GO" id="GO:0005576">
    <property type="term" value="C:extracellular region"/>
    <property type="evidence" value="ECO:0007669"/>
    <property type="project" value="TreeGrafter"/>
</dbReference>
<dbReference type="GO" id="GO:0098552">
    <property type="term" value="C:side of membrane"/>
    <property type="evidence" value="ECO:0007669"/>
    <property type="project" value="UniProtKB-KW"/>
</dbReference>
<keyword evidence="6" id="KW-0654">Proteoglycan</keyword>
<evidence type="ECO:0000256" key="7">
    <source>
        <dbReference type="ARBA" id="ARBA00023136"/>
    </source>
</evidence>
<evidence type="ECO:0000256" key="4">
    <source>
        <dbReference type="ARBA" id="ARBA00022622"/>
    </source>
</evidence>
<organism evidence="12">
    <name type="scientific">Loa loa</name>
    <name type="common">Eye worm</name>
    <name type="synonym">Filaria loa</name>
    <dbReference type="NCBI Taxonomy" id="7209"/>
    <lineage>
        <taxon>Eukaryota</taxon>
        <taxon>Metazoa</taxon>
        <taxon>Ecdysozoa</taxon>
        <taxon>Nematoda</taxon>
        <taxon>Chromadorea</taxon>
        <taxon>Rhabditida</taxon>
        <taxon>Spirurina</taxon>
        <taxon>Spiruromorpha</taxon>
        <taxon>Filarioidea</taxon>
        <taxon>Onchocercidae</taxon>
        <taxon>Loa</taxon>
    </lineage>
</organism>
<evidence type="ECO:0000256" key="9">
    <source>
        <dbReference type="ARBA" id="ARBA00023207"/>
    </source>
</evidence>
<evidence type="ECO:0000256" key="8">
    <source>
        <dbReference type="ARBA" id="ARBA00023180"/>
    </source>
</evidence>
<dbReference type="OMA" id="DDTCWDG"/>
<dbReference type="GO" id="GO:0005886">
    <property type="term" value="C:plasma membrane"/>
    <property type="evidence" value="ECO:0007669"/>
    <property type="project" value="UniProtKB-SubCell"/>
</dbReference>
<evidence type="ECO:0000256" key="1">
    <source>
        <dbReference type="ARBA" id="ARBA00004609"/>
    </source>
</evidence>
<evidence type="ECO:0000256" key="3">
    <source>
        <dbReference type="ARBA" id="ARBA00022475"/>
    </source>
</evidence>
<evidence type="ECO:0000256" key="5">
    <source>
        <dbReference type="ARBA" id="ARBA00022729"/>
    </source>
</evidence>
<evidence type="ECO:0000256" key="10">
    <source>
        <dbReference type="ARBA" id="ARBA00023288"/>
    </source>
</evidence>
<dbReference type="Pfam" id="PF01153">
    <property type="entry name" value="Glypican"/>
    <property type="match status" value="1"/>
</dbReference>
<dbReference type="KEGG" id="loa:LOAG_00112"/>
<dbReference type="GO" id="GO:0009986">
    <property type="term" value="C:cell surface"/>
    <property type="evidence" value="ECO:0007669"/>
    <property type="project" value="TreeGrafter"/>
</dbReference>
<keyword evidence="9" id="KW-0357">Heparan sulfate</keyword>
<dbReference type="InParanoid" id="A0A1S0UC19"/>
<dbReference type="GO" id="GO:0090263">
    <property type="term" value="P:positive regulation of canonical Wnt signaling pathway"/>
    <property type="evidence" value="ECO:0007669"/>
    <property type="project" value="TreeGrafter"/>
</dbReference>
<gene>
    <name evidence="12" type="ORF">LOAG_00112</name>
</gene>
<dbReference type="GeneID" id="9937480"/>
<keyword evidence="7" id="KW-0472">Membrane</keyword>
<proteinExistence type="inferred from homology"/>
<accession>A0A1S0UC19</accession>
<protein>
    <submittedName>
        <fullName evidence="12">Uncharacterized protein</fullName>
    </submittedName>
</protein>
<keyword evidence="3" id="KW-1003">Cell membrane</keyword>
<dbReference type="RefSeq" id="XP_003135700.2">
    <property type="nucleotide sequence ID" value="XM_003135652.2"/>
</dbReference>
<comment type="similarity">
    <text evidence="2 11">Belongs to the glypican family.</text>
</comment>
<name>A0A1S0UC19_LOALO</name>
<keyword evidence="10" id="KW-0449">Lipoprotein</keyword>
<evidence type="ECO:0000256" key="6">
    <source>
        <dbReference type="ARBA" id="ARBA00022974"/>
    </source>
</evidence>
<dbReference type="CTD" id="9937480"/>
<comment type="subcellular location">
    <subcellularLocation>
        <location evidence="1">Cell membrane</location>
        <topology evidence="1">Lipid-anchor</topology>
        <topology evidence="1">GPI-anchor</topology>
    </subcellularLocation>
</comment>
<dbReference type="PANTHER" id="PTHR10822">
    <property type="entry name" value="GLYPICAN"/>
    <property type="match status" value="1"/>
</dbReference>
<dbReference type="EMBL" id="JH712112">
    <property type="protein sequence ID" value="EFO28380.2"/>
    <property type="molecule type" value="Genomic_DNA"/>
</dbReference>
<keyword evidence="5" id="KW-0732">Signal</keyword>
<evidence type="ECO:0000256" key="2">
    <source>
        <dbReference type="ARBA" id="ARBA00010260"/>
    </source>
</evidence>
<dbReference type="AlphaFoldDB" id="A0A1S0UC19"/>
<reference evidence="12" key="1">
    <citation type="submission" date="2012-04" db="EMBL/GenBank/DDBJ databases">
        <title>The Genome Sequence of Loa loa.</title>
        <authorList>
            <consortium name="The Broad Institute Genome Sequencing Platform"/>
            <consortium name="Broad Institute Genome Sequencing Center for Infectious Disease"/>
            <person name="Nutman T.B."/>
            <person name="Fink D.L."/>
            <person name="Russ C."/>
            <person name="Young S."/>
            <person name="Zeng Q."/>
            <person name="Gargeya S."/>
            <person name="Alvarado L."/>
            <person name="Berlin A."/>
            <person name="Chapman S.B."/>
            <person name="Chen Z."/>
            <person name="Freedman E."/>
            <person name="Gellesch M."/>
            <person name="Goldberg J."/>
            <person name="Griggs A."/>
            <person name="Gujja S."/>
            <person name="Heilman E.R."/>
            <person name="Heiman D."/>
            <person name="Howarth C."/>
            <person name="Mehta T."/>
            <person name="Neiman D."/>
            <person name="Pearson M."/>
            <person name="Roberts A."/>
            <person name="Saif S."/>
            <person name="Shea T."/>
            <person name="Shenoy N."/>
            <person name="Sisk P."/>
            <person name="Stolte C."/>
            <person name="Sykes S."/>
            <person name="White J."/>
            <person name="Yandava C."/>
            <person name="Haas B."/>
            <person name="Henn M.R."/>
            <person name="Nusbaum C."/>
            <person name="Birren B."/>
        </authorList>
    </citation>
    <scope>NUCLEOTIDE SEQUENCE [LARGE SCALE GENOMIC DNA]</scope>
</reference>
<dbReference type="GO" id="GO:1905475">
    <property type="term" value="P:regulation of protein localization to membrane"/>
    <property type="evidence" value="ECO:0007669"/>
    <property type="project" value="TreeGrafter"/>
</dbReference>
<evidence type="ECO:0000256" key="11">
    <source>
        <dbReference type="RuleBase" id="RU003518"/>
    </source>
</evidence>
<keyword evidence="4" id="KW-0336">GPI-anchor</keyword>
<keyword evidence="8" id="KW-0325">Glycoprotein</keyword>
<dbReference type="PANTHER" id="PTHR10822:SF29">
    <property type="entry name" value="DIVISION ABNORMALLY DELAYED PROTEIN"/>
    <property type="match status" value="1"/>
</dbReference>